<dbReference type="AlphaFoldDB" id="A0AAD3MWI8"/>
<comment type="caution">
    <text evidence="1">The sequence shown here is derived from an EMBL/GenBank/DDBJ whole genome shotgun (WGS) entry which is preliminary data.</text>
</comment>
<gene>
    <name evidence="1" type="ORF">AKAME5_002918800</name>
</gene>
<dbReference type="EMBL" id="BRZM01005308">
    <property type="protein sequence ID" value="GLD62967.1"/>
    <property type="molecule type" value="Genomic_DNA"/>
</dbReference>
<keyword evidence="2" id="KW-1185">Reference proteome</keyword>
<name>A0AAD3MWI8_LATJO</name>
<organism evidence="1 2">
    <name type="scientific">Lates japonicus</name>
    <name type="common">Japanese lates</name>
    <dbReference type="NCBI Taxonomy" id="270547"/>
    <lineage>
        <taxon>Eukaryota</taxon>
        <taxon>Metazoa</taxon>
        <taxon>Chordata</taxon>
        <taxon>Craniata</taxon>
        <taxon>Vertebrata</taxon>
        <taxon>Euteleostomi</taxon>
        <taxon>Actinopterygii</taxon>
        <taxon>Neopterygii</taxon>
        <taxon>Teleostei</taxon>
        <taxon>Neoteleostei</taxon>
        <taxon>Acanthomorphata</taxon>
        <taxon>Carangaria</taxon>
        <taxon>Carangaria incertae sedis</taxon>
        <taxon>Centropomidae</taxon>
        <taxon>Lates</taxon>
    </lineage>
</organism>
<accession>A0AAD3MWI8</accession>
<feature type="non-terminal residue" evidence="1">
    <location>
        <position position="1"/>
    </location>
</feature>
<protein>
    <submittedName>
        <fullName evidence="1">Nuclear factor 1 A-type</fullName>
    </submittedName>
</protein>
<sequence length="66" mass="6904">MAGKTSEGSIKWQLCYDISARTWWMPPLGLISAAASRGRAGAPAAAPGHIKQLVVVSEASRPLTPS</sequence>
<reference evidence="1" key="1">
    <citation type="submission" date="2022-08" db="EMBL/GenBank/DDBJ databases">
        <title>Genome sequencing of akame (Lates japonicus).</title>
        <authorList>
            <person name="Hashiguchi Y."/>
            <person name="Takahashi H."/>
        </authorList>
    </citation>
    <scope>NUCLEOTIDE SEQUENCE</scope>
    <source>
        <strain evidence="1">Kochi</strain>
    </source>
</reference>
<proteinExistence type="predicted"/>
<evidence type="ECO:0000313" key="2">
    <source>
        <dbReference type="Proteomes" id="UP001279410"/>
    </source>
</evidence>
<evidence type="ECO:0000313" key="1">
    <source>
        <dbReference type="EMBL" id="GLD62967.1"/>
    </source>
</evidence>
<dbReference type="Proteomes" id="UP001279410">
    <property type="component" value="Unassembled WGS sequence"/>
</dbReference>